<keyword evidence="5" id="KW-1003">Cell membrane</keyword>
<keyword evidence="15" id="KW-1185">Reference proteome</keyword>
<keyword evidence="8 12" id="KW-1133">Transmembrane helix</keyword>
<dbReference type="PANTHER" id="PTHR30012:SF0">
    <property type="entry name" value="TYPE II SECRETION SYSTEM PROTEIN F-RELATED"/>
    <property type="match status" value="1"/>
</dbReference>
<evidence type="ECO:0000313" key="15">
    <source>
        <dbReference type="Proteomes" id="UP000010798"/>
    </source>
</evidence>
<accession>L0DMU9</accession>
<dbReference type="Gene3D" id="1.20.81.30">
    <property type="entry name" value="Type II secretion system (T2SS), domain F"/>
    <property type="match status" value="2"/>
</dbReference>
<feature type="domain" description="Type II secretion system protein GspF" evidence="13">
    <location>
        <begin position="29"/>
        <end position="152"/>
    </location>
</feature>
<feature type="transmembrane region" description="Helical" evidence="12">
    <location>
        <begin position="179"/>
        <end position="197"/>
    </location>
</feature>
<dbReference type="PRINTS" id="PR00812">
    <property type="entry name" value="BCTERIALGSPF"/>
</dbReference>
<evidence type="ECO:0000256" key="1">
    <source>
        <dbReference type="ARBA" id="ARBA00002684"/>
    </source>
</evidence>
<dbReference type="GO" id="GO:0005886">
    <property type="term" value="C:plasma membrane"/>
    <property type="evidence" value="ECO:0007669"/>
    <property type="project" value="UniProtKB-SubCell"/>
</dbReference>
<dbReference type="EMBL" id="CP003364">
    <property type="protein sequence ID" value="AGA30577.1"/>
    <property type="molecule type" value="Genomic_DNA"/>
</dbReference>
<comment type="function">
    <text evidence="1">Component of the type II secretion system inner membrane complex required for the energy-dependent secretion of extracellular factors such as proteases and toxins from the periplasm.</text>
</comment>
<feature type="domain" description="Type II secretion system protein GspF" evidence="13">
    <location>
        <begin position="232"/>
        <end position="355"/>
    </location>
</feature>
<dbReference type="AlphaFoldDB" id="L0DMU9"/>
<organism evidence="14 15">
    <name type="scientific">Singulisphaera acidiphila (strain ATCC BAA-1392 / DSM 18658 / VKM B-2454 / MOB10)</name>
    <dbReference type="NCBI Taxonomy" id="886293"/>
    <lineage>
        <taxon>Bacteria</taxon>
        <taxon>Pseudomonadati</taxon>
        <taxon>Planctomycetota</taxon>
        <taxon>Planctomycetia</taxon>
        <taxon>Isosphaerales</taxon>
        <taxon>Isosphaeraceae</taxon>
        <taxon>Singulisphaera</taxon>
    </lineage>
</organism>
<dbReference type="Proteomes" id="UP000010798">
    <property type="component" value="Chromosome"/>
</dbReference>
<sequence length="364" mass="40555">MSYDSWIIAHARVSSKKHKRLKLDDIMSFFQQLATLVAAGVPLLQAIELTAQQSESLKLQRVLEEIGASIEAGNSFFAAAANYPEVFEHAWIEMIRTGEVTGKMSYVLVELNKQVRDSRDTRRKVSGALMYPMVLLCVASLAITAMLWFVVPTFTKMFDEMGAELPQITQMVVNLSDFVVSYGHFMVAGVILIAFAFRRYMATEKGRRTVGGLMLVAPMLGEMSVQMMMYRFASSLALLLKSGVPMLETMETLRGIFGHTPIYRDALAHVQFRIASGHPLAASLEETGLFTNMIIGTVRTGEETGQLATVMEQIAPYYKEKMEAMITRLSKMLEPIIIVGMGTGVAFMMLSIYMPMFEMSGKVK</sequence>
<gene>
    <name evidence="14" type="ordered locus">Sinac_6501</name>
</gene>
<dbReference type="eggNOG" id="COG1459">
    <property type="taxonomic scope" value="Bacteria"/>
</dbReference>
<evidence type="ECO:0000259" key="13">
    <source>
        <dbReference type="Pfam" id="PF00482"/>
    </source>
</evidence>
<keyword evidence="4 11" id="KW-0813">Transport</keyword>
<comment type="similarity">
    <text evidence="3 11">Belongs to the GSP F family.</text>
</comment>
<evidence type="ECO:0000256" key="12">
    <source>
        <dbReference type="SAM" id="Phobius"/>
    </source>
</evidence>
<keyword evidence="9 12" id="KW-0472">Membrane</keyword>
<proteinExistence type="inferred from homology"/>
<evidence type="ECO:0000256" key="2">
    <source>
        <dbReference type="ARBA" id="ARBA00004429"/>
    </source>
</evidence>
<dbReference type="HOGENOM" id="CLU_035032_2_0_0"/>
<evidence type="ECO:0000256" key="3">
    <source>
        <dbReference type="ARBA" id="ARBA00005745"/>
    </source>
</evidence>
<evidence type="ECO:0000313" key="14">
    <source>
        <dbReference type="EMBL" id="AGA30577.1"/>
    </source>
</evidence>
<evidence type="ECO:0000256" key="4">
    <source>
        <dbReference type="ARBA" id="ARBA00022448"/>
    </source>
</evidence>
<evidence type="ECO:0000256" key="9">
    <source>
        <dbReference type="ARBA" id="ARBA00023136"/>
    </source>
</evidence>
<dbReference type="InterPro" id="IPR001992">
    <property type="entry name" value="T2SS_GspF/T4SS_PilC_CS"/>
</dbReference>
<dbReference type="InterPro" id="IPR003004">
    <property type="entry name" value="GspF/PilC"/>
</dbReference>
<dbReference type="STRING" id="886293.Sinac_6501"/>
<dbReference type="RefSeq" id="WP_015249660.1">
    <property type="nucleotide sequence ID" value="NC_019892.1"/>
</dbReference>
<dbReference type="KEGG" id="saci:Sinac_6501"/>
<feature type="transmembrane region" description="Helical" evidence="12">
    <location>
        <begin position="335"/>
        <end position="354"/>
    </location>
</feature>
<keyword evidence="7 11" id="KW-0812">Transmembrane</keyword>
<dbReference type="GO" id="GO:0009306">
    <property type="term" value="P:protein secretion"/>
    <property type="evidence" value="ECO:0007669"/>
    <property type="project" value="InterPro"/>
</dbReference>
<evidence type="ECO:0000256" key="11">
    <source>
        <dbReference type="RuleBase" id="RU003923"/>
    </source>
</evidence>
<keyword evidence="6" id="KW-0997">Cell inner membrane</keyword>
<evidence type="ECO:0000256" key="6">
    <source>
        <dbReference type="ARBA" id="ARBA00022519"/>
    </source>
</evidence>
<reference evidence="14 15" key="1">
    <citation type="submission" date="2012-02" db="EMBL/GenBank/DDBJ databases">
        <title>Complete sequence of chromosome of Singulisphaera acidiphila DSM 18658.</title>
        <authorList>
            <consortium name="US DOE Joint Genome Institute (JGI-PGF)"/>
            <person name="Lucas S."/>
            <person name="Copeland A."/>
            <person name="Lapidus A."/>
            <person name="Glavina del Rio T."/>
            <person name="Dalin E."/>
            <person name="Tice H."/>
            <person name="Bruce D."/>
            <person name="Goodwin L."/>
            <person name="Pitluck S."/>
            <person name="Peters L."/>
            <person name="Ovchinnikova G."/>
            <person name="Chertkov O."/>
            <person name="Kyrpides N."/>
            <person name="Mavromatis K."/>
            <person name="Ivanova N."/>
            <person name="Brettin T."/>
            <person name="Detter J.C."/>
            <person name="Han C."/>
            <person name="Larimer F."/>
            <person name="Land M."/>
            <person name="Hauser L."/>
            <person name="Markowitz V."/>
            <person name="Cheng J.-F."/>
            <person name="Hugenholtz P."/>
            <person name="Woyke T."/>
            <person name="Wu D."/>
            <person name="Tindall B."/>
            <person name="Pomrenke H."/>
            <person name="Brambilla E."/>
            <person name="Klenk H.-P."/>
            <person name="Eisen J.A."/>
        </authorList>
    </citation>
    <scope>NUCLEOTIDE SEQUENCE [LARGE SCALE GENOMIC DNA]</scope>
    <source>
        <strain evidence="15">ATCC BAA-1392 / DSM 18658 / VKM B-2454 / MOB10</strain>
    </source>
</reference>
<dbReference type="FunFam" id="1.20.81.30:FF:000001">
    <property type="entry name" value="Type II secretion system protein F"/>
    <property type="match status" value="1"/>
</dbReference>
<evidence type="ECO:0000256" key="7">
    <source>
        <dbReference type="ARBA" id="ARBA00022692"/>
    </source>
</evidence>
<comment type="subcellular location">
    <subcellularLocation>
        <location evidence="2">Cell inner membrane</location>
        <topology evidence="2">Multi-pass membrane protein</topology>
    </subcellularLocation>
    <subcellularLocation>
        <location evidence="11">Cell membrane</location>
        <topology evidence="11">Multi-pass membrane protein</topology>
    </subcellularLocation>
</comment>
<dbReference type="Pfam" id="PF00482">
    <property type="entry name" value="T2SSF"/>
    <property type="match status" value="2"/>
</dbReference>
<evidence type="ECO:0000256" key="5">
    <source>
        <dbReference type="ARBA" id="ARBA00022475"/>
    </source>
</evidence>
<name>L0DMU9_SINAD</name>
<dbReference type="InterPro" id="IPR042094">
    <property type="entry name" value="T2SS_GspF_sf"/>
</dbReference>
<evidence type="ECO:0000256" key="8">
    <source>
        <dbReference type="ARBA" id="ARBA00022989"/>
    </source>
</evidence>
<dbReference type="PROSITE" id="PS00874">
    <property type="entry name" value="T2SP_F"/>
    <property type="match status" value="1"/>
</dbReference>
<protein>
    <recommendedName>
        <fullName evidence="10">General secretion pathway protein F</fullName>
    </recommendedName>
</protein>
<dbReference type="OrthoDB" id="9805682at2"/>
<dbReference type="PANTHER" id="PTHR30012">
    <property type="entry name" value="GENERAL SECRETION PATHWAY PROTEIN"/>
    <property type="match status" value="1"/>
</dbReference>
<feature type="transmembrane region" description="Helical" evidence="12">
    <location>
        <begin position="128"/>
        <end position="151"/>
    </location>
</feature>
<evidence type="ECO:0000256" key="10">
    <source>
        <dbReference type="ARBA" id="ARBA00030750"/>
    </source>
</evidence>
<dbReference type="InterPro" id="IPR018076">
    <property type="entry name" value="T2SS_GspF_dom"/>
</dbReference>